<comment type="caution">
    <text evidence="1">The sequence shown here is derived from an EMBL/GenBank/DDBJ whole genome shotgun (WGS) entry which is preliminary data.</text>
</comment>
<proteinExistence type="predicted"/>
<accession>A0A1Q9F006</accession>
<keyword evidence="2" id="KW-1185">Reference proteome</keyword>
<evidence type="ECO:0000313" key="1">
    <source>
        <dbReference type="EMBL" id="OLQ13018.1"/>
    </source>
</evidence>
<reference evidence="1 2" key="1">
    <citation type="submission" date="2016-02" db="EMBL/GenBank/DDBJ databases">
        <title>Genome analysis of coral dinoflagellate symbionts highlights evolutionary adaptations to a symbiotic lifestyle.</title>
        <authorList>
            <person name="Aranda M."/>
            <person name="Li Y."/>
            <person name="Liew Y.J."/>
            <person name="Baumgarten S."/>
            <person name="Simakov O."/>
            <person name="Wilson M."/>
            <person name="Piel J."/>
            <person name="Ashoor H."/>
            <person name="Bougouffa S."/>
            <person name="Bajic V.B."/>
            <person name="Ryu T."/>
            <person name="Ravasi T."/>
            <person name="Bayer T."/>
            <person name="Micklem G."/>
            <person name="Kim H."/>
            <person name="Bhak J."/>
            <person name="Lajeunesse T.C."/>
            <person name="Voolstra C.R."/>
        </authorList>
    </citation>
    <scope>NUCLEOTIDE SEQUENCE [LARGE SCALE GENOMIC DNA]</scope>
    <source>
        <strain evidence="1 2">CCMP2467</strain>
    </source>
</reference>
<protein>
    <submittedName>
        <fullName evidence="1">Uncharacterized protein</fullName>
    </submittedName>
</protein>
<dbReference type="AlphaFoldDB" id="A0A1Q9F006"/>
<dbReference type="OrthoDB" id="10276864at2759"/>
<dbReference type="Proteomes" id="UP000186817">
    <property type="component" value="Unassembled WGS sequence"/>
</dbReference>
<gene>
    <name evidence="1" type="ORF">AK812_SmicGene3024</name>
</gene>
<sequence>MCYSIAPRTASYATALITDATPAILKMKEALSALQEKIGKANDETLETLNTNAEQAMKAYDEAVGTIKRSIAVHKPKPAKTKKEISASVAQDIAGCVREVPKPHIIKIPLKTAYNGRVISSWLASVCAEAASVHKTERLQLTALAVWHLHDFYCKIESADRYLTAEEAAGIRDTGLQHLVFYTKLAHIAVAEGLAQAAHRATLENTVLTEWYLRIVALRRLATKRKRRLNIKHSLKVECKVRDTTKAHLNCRISCTTHWDRDTQKMCPWHGVAQVNPPKDDDPTDNTCLIQLRYEPAASHAPHERNIGGGLTWQQRQVATRAQSKNTADVEERLRDLKCIENEEKLLSPPKPQQLGRFMVRLRSKLTKSGVAEVAPGNQKTYQPSDFEFLQAKFDPEDTNLRVVDMQVSTDGTYRLLRDNYALLTFGINVKNYSQRMAALTLPLRKPPSTWRALSATILGRSTFYSGMAIDLHKGIEAARAAVAPKSARLSDWAHVTGATSLGPGGFAGLLKQHLPIAQHKAIVPLMLQWQRLSKTMPAILFHVVWTTIFAWLDAEGLQACTTALKRHYFTVENDQIEASWRSAPDRIMPGTDVGSAPQESWHNHKLKCHCKPSMKTPYTLARALESKVVQGQVQVLKHMSQRGEKLQDWPHIG</sequence>
<name>A0A1Q9F006_SYMMI</name>
<dbReference type="EMBL" id="LSRX01000034">
    <property type="protein sequence ID" value="OLQ13018.1"/>
    <property type="molecule type" value="Genomic_DNA"/>
</dbReference>
<evidence type="ECO:0000313" key="2">
    <source>
        <dbReference type="Proteomes" id="UP000186817"/>
    </source>
</evidence>
<organism evidence="1 2">
    <name type="scientific">Symbiodinium microadriaticum</name>
    <name type="common">Dinoflagellate</name>
    <name type="synonym">Zooxanthella microadriatica</name>
    <dbReference type="NCBI Taxonomy" id="2951"/>
    <lineage>
        <taxon>Eukaryota</taxon>
        <taxon>Sar</taxon>
        <taxon>Alveolata</taxon>
        <taxon>Dinophyceae</taxon>
        <taxon>Suessiales</taxon>
        <taxon>Symbiodiniaceae</taxon>
        <taxon>Symbiodinium</taxon>
    </lineage>
</organism>